<dbReference type="Pfam" id="PF15107">
    <property type="entry name" value="FAM216B"/>
    <property type="match status" value="1"/>
</dbReference>
<comment type="caution">
    <text evidence="2">The sequence shown here is derived from an EMBL/GenBank/DDBJ whole genome shotgun (WGS) entry which is preliminary data.</text>
</comment>
<dbReference type="Proteomes" id="UP001059041">
    <property type="component" value="Linkage Group LG19"/>
</dbReference>
<proteinExistence type="inferred from homology"/>
<evidence type="ECO:0008006" key="4">
    <source>
        <dbReference type="Google" id="ProtNLM"/>
    </source>
</evidence>
<dbReference type="PANTHER" id="PTHR16476">
    <property type="entry name" value="FAMILY WITH SEQUENCE SIMILARITY 216 MEMBER A"/>
    <property type="match status" value="1"/>
</dbReference>
<gene>
    <name evidence="2" type="ORF">IRJ41_002532</name>
</gene>
<accession>A0A9W7WD62</accession>
<dbReference type="PANTHER" id="PTHR16476:SF4">
    <property type="entry name" value="PROTEIN FAM216A"/>
    <property type="match status" value="1"/>
</dbReference>
<evidence type="ECO:0000313" key="2">
    <source>
        <dbReference type="EMBL" id="KAI7795661.1"/>
    </source>
</evidence>
<evidence type="ECO:0000256" key="1">
    <source>
        <dbReference type="ARBA" id="ARBA00008615"/>
    </source>
</evidence>
<dbReference type="EMBL" id="JAFHDT010000019">
    <property type="protein sequence ID" value="KAI7795661.1"/>
    <property type="molecule type" value="Genomic_DNA"/>
</dbReference>
<reference evidence="2" key="1">
    <citation type="submission" date="2021-02" db="EMBL/GenBank/DDBJ databases">
        <title>Comparative genomics reveals that relaxation of natural selection precedes convergent phenotypic evolution of cavefish.</title>
        <authorList>
            <person name="Peng Z."/>
        </authorList>
    </citation>
    <scope>NUCLEOTIDE SEQUENCE</scope>
    <source>
        <tissue evidence="2">Muscle</tissue>
    </source>
</reference>
<evidence type="ECO:0000313" key="3">
    <source>
        <dbReference type="Proteomes" id="UP001059041"/>
    </source>
</evidence>
<dbReference type="AlphaFoldDB" id="A0A9W7WD62"/>
<keyword evidence="3" id="KW-1185">Reference proteome</keyword>
<protein>
    <recommendedName>
        <fullName evidence="4">Protein FAM216A</fullName>
    </recommendedName>
</protein>
<name>A0A9W7WD62_TRIRA</name>
<dbReference type="InterPro" id="IPR029373">
    <property type="entry name" value="FAM216"/>
</dbReference>
<organism evidence="2 3">
    <name type="scientific">Triplophysa rosa</name>
    <name type="common">Cave loach</name>
    <dbReference type="NCBI Taxonomy" id="992332"/>
    <lineage>
        <taxon>Eukaryota</taxon>
        <taxon>Metazoa</taxon>
        <taxon>Chordata</taxon>
        <taxon>Craniata</taxon>
        <taxon>Vertebrata</taxon>
        <taxon>Euteleostomi</taxon>
        <taxon>Actinopterygii</taxon>
        <taxon>Neopterygii</taxon>
        <taxon>Teleostei</taxon>
        <taxon>Ostariophysi</taxon>
        <taxon>Cypriniformes</taxon>
        <taxon>Nemacheilidae</taxon>
        <taxon>Triplophysa</taxon>
    </lineage>
</organism>
<comment type="similarity">
    <text evidence="1">Belongs to the FAM216 family.</text>
</comment>
<sequence length="261" mass="30382">MRLTLQVDCHFSKHFNMDKHVKCIENGDKSDLYRKTSYLPPRSRLNHVEADKTTSRFGHKRQRPAKVGDQNRDIKSIYIPKAMTDAPFLQHPALTPGQKRFLYSIAEAYSKDHMRQLIRQHYMNILHRCIRTDLNPHVKPKVTTTYRTESVTAQAEHITNSQTTTIFGTKEHGRKLVIVEKAKKTTLPKIISHQRVSSRFPKTNKALARSKTAVAKPTSLRRSHQWDVDLEWEMTEMDSYLSRRMSGLSFNESEEDFLFAT</sequence>
<dbReference type="OrthoDB" id="5980156at2759"/>